<keyword evidence="7" id="KW-1185">Reference proteome</keyword>
<proteinExistence type="predicted"/>
<dbReference type="OrthoDB" id="3385086at2"/>
<evidence type="ECO:0000313" key="6">
    <source>
        <dbReference type="EMBL" id="RJX40123.1"/>
    </source>
</evidence>
<accession>A0A3A6PXM8</accession>
<evidence type="ECO:0000256" key="2">
    <source>
        <dbReference type="ARBA" id="ARBA00022692"/>
    </source>
</evidence>
<dbReference type="InterPro" id="IPR032808">
    <property type="entry name" value="DoxX"/>
</dbReference>
<evidence type="ECO:0000256" key="1">
    <source>
        <dbReference type="ARBA" id="ARBA00004141"/>
    </source>
</evidence>
<dbReference type="EMBL" id="QXQB01000002">
    <property type="protein sequence ID" value="RJX40123.1"/>
    <property type="molecule type" value="Genomic_DNA"/>
</dbReference>
<protein>
    <submittedName>
        <fullName evidence="6">DoxX family protein</fullName>
    </submittedName>
</protein>
<evidence type="ECO:0000256" key="3">
    <source>
        <dbReference type="ARBA" id="ARBA00022989"/>
    </source>
</evidence>
<feature type="transmembrane region" description="Helical" evidence="5">
    <location>
        <begin position="6"/>
        <end position="22"/>
    </location>
</feature>
<dbReference type="RefSeq" id="WP_120110118.1">
    <property type="nucleotide sequence ID" value="NZ_QXQB01000002.1"/>
</dbReference>
<comment type="subcellular location">
    <subcellularLocation>
        <location evidence="1">Membrane</location>
        <topology evidence="1">Multi-pass membrane protein</topology>
    </subcellularLocation>
</comment>
<organism evidence="6 7">
    <name type="scientific">Paenibacillus pinisoli</name>
    <dbReference type="NCBI Taxonomy" id="1276110"/>
    <lineage>
        <taxon>Bacteria</taxon>
        <taxon>Bacillati</taxon>
        <taxon>Bacillota</taxon>
        <taxon>Bacilli</taxon>
        <taxon>Bacillales</taxon>
        <taxon>Paenibacillaceae</taxon>
        <taxon>Paenibacillus</taxon>
    </lineage>
</organism>
<evidence type="ECO:0000256" key="5">
    <source>
        <dbReference type="SAM" id="Phobius"/>
    </source>
</evidence>
<dbReference type="AlphaFoldDB" id="A0A3A6PXM8"/>
<keyword evidence="4 5" id="KW-0472">Membrane</keyword>
<keyword evidence="2 5" id="KW-0812">Transmembrane</keyword>
<comment type="caution">
    <text evidence="6">The sequence shown here is derived from an EMBL/GenBank/DDBJ whole genome shotgun (WGS) entry which is preliminary data.</text>
</comment>
<feature type="transmembrane region" description="Helical" evidence="5">
    <location>
        <begin position="43"/>
        <end position="61"/>
    </location>
</feature>
<name>A0A3A6PXM8_9BACL</name>
<dbReference type="Proteomes" id="UP000267798">
    <property type="component" value="Unassembled WGS sequence"/>
</dbReference>
<evidence type="ECO:0000256" key="4">
    <source>
        <dbReference type="ARBA" id="ARBA00023136"/>
    </source>
</evidence>
<sequence length="122" mass="13325">MNITLWAVQIFLGLMFLMAGFMKSAINEKSKEKLPWAKEYSDGYVRFIGISELLGGLGLILPGALGIATILTPIAALGIAVIMVLAIVFHIKRNENQALVMNVILLLLALFIVAGRLWIAPF</sequence>
<dbReference type="Pfam" id="PF13564">
    <property type="entry name" value="DoxX_2"/>
    <property type="match status" value="1"/>
</dbReference>
<feature type="transmembrane region" description="Helical" evidence="5">
    <location>
        <begin position="67"/>
        <end position="91"/>
    </location>
</feature>
<gene>
    <name evidence="6" type="ORF">D3P09_12200</name>
</gene>
<evidence type="ECO:0000313" key="7">
    <source>
        <dbReference type="Proteomes" id="UP000267798"/>
    </source>
</evidence>
<reference evidence="6 7" key="1">
    <citation type="submission" date="2018-09" db="EMBL/GenBank/DDBJ databases">
        <title>Paenibacillus aracenensis nov. sp. isolated from a cave in southern Spain.</title>
        <authorList>
            <person name="Jurado V."/>
            <person name="Gutierrez-Patricio S."/>
            <person name="Gonzalez-Pimentel J.L."/>
            <person name="Miller A.Z."/>
            <person name="Laiz L."/>
            <person name="Saiz-Jimenez C."/>
        </authorList>
    </citation>
    <scope>NUCLEOTIDE SEQUENCE [LARGE SCALE GENOMIC DNA]</scope>
    <source>
        <strain evidence="6 7">JCM 19203</strain>
    </source>
</reference>
<keyword evidence="3 5" id="KW-1133">Transmembrane helix</keyword>
<dbReference type="GO" id="GO:0016020">
    <property type="term" value="C:membrane"/>
    <property type="evidence" value="ECO:0007669"/>
    <property type="project" value="UniProtKB-SubCell"/>
</dbReference>
<feature type="transmembrane region" description="Helical" evidence="5">
    <location>
        <begin position="98"/>
        <end position="119"/>
    </location>
</feature>